<organism evidence="2 3">
    <name type="scientific">Vagococcus xieshaowenii</name>
    <dbReference type="NCBI Taxonomy" id="2562451"/>
    <lineage>
        <taxon>Bacteria</taxon>
        <taxon>Bacillati</taxon>
        <taxon>Bacillota</taxon>
        <taxon>Bacilli</taxon>
        <taxon>Lactobacillales</taxon>
        <taxon>Enterococcaceae</taxon>
        <taxon>Vagococcus</taxon>
    </lineage>
</organism>
<dbReference type="Proteomes" id="UP000297725">
    <property type="component" value="Unassembled WGS sequence"/>
</dbReference>
<evidence type="ECO:0000313" key="3">
    <source>
        <dbReference type="Proteomes" id="UP000297725"/>
    </source>
</evidence>
<name>A0AAJ5JLK5_9ENTE</name>
<protein>
    <recommendedName>
        <fullName evidence="4">Bacteriophage abortive infection AbiH</fullName>
    </recommendedName>
</protein>
<gene>
    <name evidence="2" type="ORF">E4031_01450</name>
</gene>
<comment type="caution">
    <text evidence="2">The sequence shown here is derived from an EMBL/GenBank/DDBJ whole genome shotgun (WGS) entry which is preliminary data.</text>
</comment>
<evidence type="ECO:0000256" key="1">
    <source>
        <dbReference type="SAM" id="Coils"/>
    </source>
</evidence>
<dbReference type="InterPro" id="IPR025935">
    <property type="entry name" value="AbiH"/>
</dbReference>
<dbReference type="RefSeq" id="WP_135253553.1">
    <property type="nucleotide sequence ID" value="NZ_SRHU01000007.1"/>
</dbReference>
<accession>A0AAJ5JLK5</accession>
<sequence length="408" mass="48488">MKDLVIIGNGFDLSCGLNSTYSDFFNYKYQNFDKYKYENNVSNLKNITDTIERLENKIKSINALKDIKIELYRNPSVDINNRSVILNELESQRKELEIANSQLALSKKNRLNLLDIVFNNNEFTFWDYWFMGTSKEDKKKNLLWSDVESSILEILEWFESDGENHLLENYVNSKKCSKNNEWVSVGEFLSEKKCTIFDFLLEELNKFENSFRDYLTKQITYSEHCYLNNAYELFEKIISQDNENEFYVINFNYTKPFPNLKQRKIYFMNNVHGDISREEIIFGIDSFSQKSENLSFFTKTSRIMSLDKTEREPIPAKKDVENIYFFGHSLSSADYSYFLSIFDFYDIYDSNIKLNFVYSNYEDNSKKNMLKKINKLLTNYGESFDNKSKGKNLMHKLSLENRLLIKEI</sequence>
<proteinExistence type="predicted"/>
<dbReference type="AlphaFoldDB" id="A0AAJ5JLK5"/>
<dbReference type="Pfam" id="PF14253">
    <property type="entry name" value="AbiH"/>
    <property type="match status" value="1"/>
</dbReference>
<reference evidence="2 3" key="1">
    <citation type="submission" date="2019-03" db="EMBL/GenBank/DDBJ databases">
        <title>Vagococcus sp. was isolated fron gut of Carduelis flavirostris.</title>
        <authorList>
            <person name="Ge Y."/>
        </authorList>
    </citation>
    <scope>NUCLEOTIDE SEQUENCE [LARGE SCALE GENOMIC DNA]</scope>
    <source>
        <strain evidence="2 3">CF-210</strain>
    </source>
</reference>
<feature type="coiled-coil region" evidence="1">
    <location>
        <begin position="37"/>
        <end position="109"/>
    </location>
</feature>
<evidence type="ECO:0000313" key="2">
    <source>
        <dbReference type="EMBL" id="TFZ42927.1"/>
    </source>
</evidence>
<evidence type="ECO:0008006" key="4">
    <source>
        <dbReference type="Google" id="ProtNLM"/>
    </source>
</evidence>
<keyword evidence="1" id="KW-0175">Coiled coil</keyword>
<dbReference type="EMBL" id="SRHU01000007">
    <property type="protein sequence ID" value="TFZ42927.1"/>
    <property type="molecule type" value="Genomic_DNA"/>
</dbReference>